<dbReference type="InterPro" id="IPR005101">
    <property type="entry name" value="Cryptochr/Photolyase_FAD-bd"/>
</dbReference>
<dbReference type="PANTHER" id="PTHR38657:SF1">
    <property type="entry name" value="SLR1343 PROTEIN"/>
    <property type="match status" value="1"/>
</dbReference>
<dbReference type="SUPFAM" id="SSF48173">
    <property type="entry name" value="Cryptochrome/photolyase FAD-binding domain"/>
    <property type="match status" value="1"/>
</dbReference>
<dbReference type="PANTHER" id="PTHR38657">
    <property type="entry name" value="SLR1343 PROTEIN"/>
    <property type="match status" value="1"/>
</dbReference>
<organism evidence="2">
    <name type="scientific">viral metagenome</name>
    <dbReference type="NCBI Taxonomy" id="1070528"/>
    <lineage>
        <taxon>unclassified sequences</taxon>
        <taxon>metagenomes</taxon>
        <taxon>organismal metagenomes</taxon>
    </lineage>
</organism>
<evidence type="ECO:0000259" key="1">
    <source>
        <dbReference type="Pfam" id="PF03441"/>
    </source>
</evidence>
<dbReference type="EMBL" id="MN739357">
    <property type="protein sequence ID" value="QHT00629.1"/>
    <property type="molecule type" value="Genomic_DNA"/>
</dbReference>
<dbReference type="Gene3D" id="1.25.40.80">
    <property type="match status" value="1"/>
</dbReference>
<dbReference type="Gene3D" id="3.40.50.620">
    <property type="entry name" value="HUPs"/>
    <property type="match status" value="1"/>
</dbReference>
<proteinExistence type="predicted"/>
<sequence length="500" mass="61198">MNIAIIYPNQLFSINNLPYNIRDMDQIILTEDPIYFADTERTLRFNLLKLIYQRSSMKYYEHYLSNKNIPVTYLDWQKHPNTLFKFIKEKYGTDNMLHIVDPVDWLLEKRIAKYSIKQKIMWYESPLFLLSNNDLKEYMTSQKDKKKYYQYNFYIWHRKKRDMLLDPAGKPLGGKYSYDKYNRQSLPTEIKKDPKKYNNRFYDEAISYCEATFRNYYPENYRPDNVRYYPITHKDSKNHYQQFLNQKLDHFGDYQDAIHFKLDFSEMTLFHSVISMQLNIGLITPEYILKEILQRYDKSKKEILHSVEGFVRQLNWREYSRLLYRYAYDKMIHKNYFDNRHHLTKAWYDGELKIQPIDICIKFAFQYGYLHHILRLMVMCNFMNLMNIHPDDVYKWFMEFSLDSYDWVMINNVYSMGMFSDNGLTTSKVYISSSKYILRMSDVKKDGHWDVIWDILYHYFIYRNYDKLGGRSKIYLSHWNKQRNKKEIIDVAKKLITNIR</sequence>
<dbReference type="Pfam" id="PF04244">
    <property type="entry name" value="DPRP"/>
    <property type="match status" value="1"/>
</dbReference>
<dbReference type="InterPro" id="IPR007357">
    <property type="entry name" value="PhrB-like"/>
</dbReference>
<evidence type="ECO:0000313" key="2">
    <source>
        <dbReference type="EMBL" id="QHT00629.1"/>
    </source>
</evidence>
<dbReference type="AlphaFoldDB" id="A0A6C0CAD2"/>
<dbReference type="InterPro" id="IPR052551">
    <property type="entry name" value="UV-DNA_repair_photolyase"/>
</dbReference>
<accession>A0A6C0CAD2</accession>
<reference evidence="2" key="1">
    <citation type="journal article" date="2020" name="Nature">
        <title>Giant virus diversity and host interactions through global metagenomics.</title>
        <authorList>
            <person name="Schulz F."/>
            <person name="Roux S."/>
            <person name="Paez-Espino D."/>
            <person name="Jungbluth S."/>
            <person name="Walsh D.A."/>
            <person name="Denef V.J."/>
            <person name="McMahon K.D."/>
            <person name="Konstantinidis K.T."/>
            <person name="Eloe-Fadrosh E.A."/>
            <person name="Kyrpides N.C."/>
            <person name="Woyke T."/>
        </authorList>
    </citation>
    <scope>NUCLEOTIDE SEQUENCE</scope>
    <source>
        <strain evidence="2">GVMAG-M-3300020192-26</strain>
    </source>
</reference>
<dbReference type="Pfam" id="PF03441">
    <property type="entry name" value="FAD_binding_7"/>
    <property type="match status" value="1"/>
</dbReference>
<name>A0A6C0CAD2_9ZZZZ</name>
<dbReference type="InterPro" id="IPR014729">
    <property type="entry name" value="Rossmann-like_a/b/a_fold"/>
</dbReference>
<feature type="domain" description="Cryptochrome/DNA photolyase FAD-binding" evidence="1">
    <location>
        <begin position="310"/>
        <end position="428"/>
    </location>
</feature>
<protein>
    <recommendedName>
        <fullName evidence="1">Cryptochrome/DNA photolyase FAD-binding domain-containing protein</fullName>
    </recommendedName>
</protein>
<dbReference type="Gene3D" id="1.10.579.10">
    <property type="entry name" value="DNA Cyclobutane Dipyrimidine Photolyase, subunit A, domain 3"/>
    <property type="match status" value="1"/>
</dbReference>
<dbReference type="InterPro" id="IPR036134">
    <property type="entry name" value="Crypto/Photolyase_FAD-like_sf"/>
</dbReference>